<dbReference type="AlphaFoldDB" id="A0A150U3E2"/>
<evidence type="ECO:0000313" key="1">
    <source>
        <dbReference type="EMBL" id="KYG11469.1"/>
    </source>
</evidence>
<evidence type="ECO:0000313" key="2">
    <source>
        <dbReference type="Proteomes" id="UP000075502"/>
    </source>
</evidence>
<dbReference type="Proteomes" id="UP000075502">
    <property type="component" value="Unassembled WGS sequence"/>
</dbReference>
<gene>
    <name evidence="1" type="ORF">BE21_00770</name>
</gene>
<name>A0A150U3E2_SORCE</name>
<protein>
    <submittedName>
        <fullName evidence="1">Uncharacterized protein</fullName>
    </submittedName>
</protein>
<accession>A0A150U3E2</accession>
<dbReference type="EMBL" id="JEME01000018">
    <property type="protein sequence ID" value="KYG11469.1"/>
    <property type="molecule type" value="Genomic_DNA"/>
</dbReference>
<reference evidence="1 2" key="1">
    <citation type="submission" date="2014-02" db="EMBL/GenBank/DDBJ databases">
        <title>The small core and large imbalanced accessory genome model reveals a collaborative survival strategy of Sorangium cellulosum strains in nature.</title>
        <authorList>
            <person name="Han K."/>
            <person name="Peng R."/>
            <person name="Blom J."/>
            <person name="Li Y.-Z."/>
        </authorList>
    </citation>
    <scope>NUCLEOTIDE SEQUENCE [LARGE SCALE GENOMIC DNA]</scope>
    <source>
        <strain evidence="1 2">So0007-03</strain>
    </source>
</reference>
<sequence>MTSGSRLAIVPVNDPSGNVSSISIEKGSPGSLRFVLRTFEISERSVVFPAPFGPSRTLRRSLKMSSHGSTLR</sequence>
<proteinExistence type="predicted"/>
<comment type="caution">
    <text evidence="1">The sequence shown here is derived from an EMBL/GenBank/DDBJ whole genome shotgun (WGS) entry which is preliminary data.</text>
</comment>
<organism evidence="1 2">
    <name type="scientific">Sorangium cellulosum</name>
    <name type="common">Polyangium cellulosum</name>
    <dbReference type="NCBI Taxonomy" id="56"/>
    <lineage>
        <taxon>Bacteria</taxon>
        <taxon>Pseudomonadati</taxon>
        <taxon>Myxococcota</taxon>
        <taxon>Polyangia</taxon>
        <taxon>Polyangiales</taxon>
        <taxon>Polyangiaceae</taxon>
        <taxon>Sorangium</taxon>
    </lineage>
</organism>